<feature type="compositionally biased region" description="Polar residues" evidence="1">
    <location>
        <begin position="176"/>
        <end position="190"/>
    </location>
</feature>
<proteinExistence type="predicted"/>
<protein>
    <submittedName>
        <fullName evidence="2">Uncharacterized protein</fullName>
    </submittedName>
</protein>
<evidence type="ECO:0000313" key="3">
    <source>
        <dbReference type="Proteomes" id="UP001235939"/>
    </source>
</evidence>
<evidence type="ECO:0000256" key="1">
    <source>
        <dbReference type="SAM" id="MobiDB-lite"/>
    </source>
</evidence>
<gene>
    <name evidence="2" type="ORF">LAZ67_20000672</name>
</gene>
<dbReference type="Proteomes" id="UP001235939">
    <property type="component" value="Chromosome 20"/>
</dbReference>
<organism evidence="2 3">
    <name type="scientific">Cordylochernes scorpioides</name>
    <dbReference type="NCBI Taxonomy" id="51811"/>
    <lineage>
        <taxon>Eukaryota</taxon>
        <taxon>Metazoa</taxon>
        <taxon>Ecdysozoa</taxon>
        <taxon>Arthropoda</taxon>
        <taxon>Chelicerata</taxon>
        <taxon>Arachnida</taxon>
        <taxon>Pseudoscorpiones</taxon>
        <taxon>Cheliferoidea</taxon>
        <taxon>Chernetidae</taxon>
        <taxon>Cordylochernes</taxon>
    </lineage>
</organism>
<sequence>MRNSKGVPKLPDVLNYRNGTTFHLQLQFDAKRIHFLTLEQLFTQASVTLGLETCQFPKKVAEEPGISFGSTQSIMNEILGVNRLNAVLVPKDLTFDQKNARKETASLNLEATTDDPELLKNYPKFIGVALQKLAETKGSEESSQQSQGHVDGRNGRSCGGASRGSSTTITRRRTQPSKSRSSCRTTQPLCTPNPPTVPIWPSETSSFWKAQKKLKGRKYQSIEEIKVESKKAMKAIQKTDYQSCFADWKKGG</sequence>
<accession>A0ABY6LNJ7</accession>
<reference evidence="2 3" key="1">
    <citation type="submission" date="2022-01" db="EMBL/GenBank/DDBJ databases">
        <title>A chromosomal length assembly of Cordylochernes scorpioides.</title>
        <authorList>
            <person name="Zeh D."/>
            <person name="Zeh J."/>
        </authorList>
    </citation>
    <scope>NUCLEOTIDE SEQUENCE [LARGE SCALE GENOMIC DNA]</scope>
    <source>
        <strain evidence="2">IN4F17</strain>
        <tissue evidence="2">Whole Body</tissue>
    </source>
</reference>
<name>A0ABY6LNJ7_9ARAC</name>
<feature type="region of interest" description="Disordered" evidence="1">
    <location>
        <begin position="136"/>
        <end position="202"/>
    </location>
</feature>
<evidence type="ECO:0000313" key="2">
    <source>
        <dbReference type="EMBL" id="UYV81290.1"/>
    </source>
</evidence>
<dbReference type="EMBL" id="CP092882">
    <property type="protein sequence ID" value="UYV81290.1"/>
    <property type="molecule type" value="Genomic_DNA"/>
</dbReference>
<keyword evidence="3" id="KW-1185">Reference proteome</keyword>